<organism evidence="7">
    <name type="scientific">Chroomonas sp. M1627</name>
    <dbReference type="NCBI Taxonomy" id="478123"/>
    <lineage>
        <taxon>Eukaryota</taxon>
        <taxon>Cryptophyceae</taxon>
        <taxon>Pyrenomonadales</taxon>
        <taxon>Chroomonadaceae</taxon>
        <taxon>Chroomonas</taxon>
    </lineage>
</organism>
<evidence type="ECO:0000313" key="7">
    <source>
        <dbReference type="EMBL" id="AGR45605.1"/>
    </source>
</evidence>
<feature type="binding site" evidence="8">
    <location>
        <position position="82"/>
    </location>
    <ligand>
        <name>(2R,3E)-phycocyanobilin</name>
        <dbReference type="ChEBI" id="CHEBI:85275"/>
        <label>3</label>
        <note>covalent</note>
    </ligand>
</feature>
<dbReference type="PANTHER" id="PTHR34011">
    <property type="entry name" value="PHYCOBILISOME 32.1 KDA LINKER POLYPEPTIDE, PHYCOCYANIN-ASSOCIATED, ROD 2-RELATED"/>
    <property type="match status" value="1"/>
</dbReference>
<dbReference type="InterPro" id="IPR012128">
    <property type="entry name" value="Phycobilisome_asu/bsu"/>
</dbReference>
<feature type="binding site" evidence="8">
    <location>
        <position position="28"/>
    </location>
    <ligand>
        <name>(2R,3E)-phycocyanobilin</name>
        <dbReference type="ChEBI" id="CHEBI:85275"/>
        <label>1</label>
    </ligand>
</feature>
<dbReference type="Gene3D" id="1.10.490.20">
    <property type="entry name" value="Phycocyanins"/>
    <property type="match status" value="1"/>
</dbReference>
<evidence type="ECO:0000256" key="6">
    <source>
        <dbReference type="PIRSR" id="PIRSR000081-2"/>
    </source>
</evidence>
<dbReference type="CDD" id="cd14767">
    <property type="entry name" value="PE_beta-like"/>
    <property type="match status" value="1"/>
</dbReference>
<dbReference type="PANTHER" id="PTHR34011:SF7">
    <property type="entry name" value="C-PHYCOCYANIN BETA SUBUNIT"/>
    <property type="match status" value="1"/>
</dbReference>
<comment type="subcellular location">
    <subcellularLocation>
        <location evidence="1">Membrane</location>
        <topology evidence="1">Peripheral membrane protein</topology>
    </subcellularLocation>
</comment>
<feature type="binding site" evidence="8">
    <location>
        <position position="154"/>
    </location>
    <ligand>
        <name>(2R,3E)-phycocyanobilin</name>
        <dbReference type="ChEBI" id="CHEBI:85275"/>
        <label>1</label>
    </ligand>
</feature>
<keyword evidence="3" id="KW-0157">Chromophore</keyword>
<keyword evidence="7" id="KW-0934">Plastid</keyword>
<keyword evidence="4" id="KW-0089">Bile pigment</keyword>
<dbReference type="GO" id="GO:0030089">
    <property type="term" value="C:phycobilisome"/>
    <property type="evidence" value="ECO:0007669"/>
    <property type="project" value="InterPro"/>
</dbReference>
<feature type="modified residue" description="N4-methylasparagine" evidence="6 8">
    <location>
        <position position="72"/>
    </location>
</feature>
<comment type="similarity">
    <text evidence="2">Belongs to the phycobiliprotein family.</text>
</comment>
<dbReference type="Pfam" id="PF00502">
    <property type="entry name" value="Phycobilisome"/>
    <property type="match status" value="1"/>
</dbReference>
<feature type="binding site" evidence="8">
    <location>
        <position position="156"/>
    </location>
    <ligand>
        <name>(2R,3E)-phycocyanobilin</name>
        <dbReference type="ChEBI" id="CHEBI:85275"/>
        <label>1</label>
    </ligand>
</feature>
<evidence type="ECO:0000256" key="3">
    <source>
        <dbReference type="ARBA" id="ARBA00022991"/>
    </source>
</evidence>
<evidence type="ECO:0000256" key="4">
    <source>
        <dbReference type="ARBA" id="ARBA00023307"/>
    </source>
</evidence>
<dbReference type="PIRSF" id="PIRSF000081">
    <property type="entry name" value="Phycocyanin"/>
    <property type="match status" value="1"/>
</dbReference>
<dbReference type="AlphaFoldDB" id="A0A067XP72"/>
<dbReference type="InterPro" id="IPR009050">
    <property type="entry name" value="Globin-like_sf"/>
</dbReference>
<accession>A0A067XP72</accession>
<feature type="binding site" evidence="8">
    <location>
        <position position="84"/>
    </location>
    <ligand>
        <name>(2R,3E)-phycocyanobilin</name>
        <dbReference type="ChEBI" id="CHEBI:85275"/>
        <label>2</label>
    </ligand>
</feature>
<keyword evidence="8" id="KW-0002">3D-structure</keyword>
<dbReference type="PDB" id="7T7U">
    <property type="method" value="X-ray"/>
    <property type="resolution" value="1.80 A"/>
    <property type="chains" value="B/D=5-177"/>
</dbReference>
<gene>
    <name evidence="7" type="primary">cpeB</name>
</gene>
<dbReference type="SUPFAM" id="SSF46458">
    <property type="entry name" value="Globin-like"/>
    <property type="match status" value="1"/>
</dbReference>
<evidence type="ECO:0000256" key="2">
    <source>
        <dbReference type="ARBA" id="ARBA00008182"/>
    </source>
</evidence>
<feature type="binding site" evidence="5 8">
    <location>
        <position position="35"/>
    </location>
    <ligand>
        <name>(2R,3E)-phycocyanobilin</name>
        <dbReference type="ChEBI" id="CHEBI:85275"/>
        <label>1</label>
    </ligand>
</feature>
<dbReference type="SMR" id="A0A067XP72"/>
<feature type="binding site" evidence="8">
    <location>
        <position position="82"/>
    </location>
    <ligand>
        <name>(2R,3E)-phycocyanobilin</name>
        <dbReference type="ChEBI" id="CHEBI:85275"/>
        <label>2</label>
        <note>covalent</note>
    </ligand>
</feature>
<feature type="binding site" evidence="8">
    <location>
        <position position="85"/>
    </location>
    <ligand>
        <name>(2R,3E)-phycocyanobilin</name>
        <dbReference type="ChEBI" id="CHEBI:85275"/>
        <label>3</label>
    </ligand>
</feature>
<evidence type="ECO:0000256" key="5">
    <source>
        <dbReference type="PIRSR" id="PIRSR000081-1"/>
    </source>
</evidence>
<protein>
    <submittedName>
        <fullName evidence="7">Phycoerythrin beta subunit</fullName>
    </submittedName>
</protein>
<sequence length="177" mass="18476">MLDAFSRVVTNADSKAAYVGGADLQALKKFVSEGNKRLDAVNAIVSNASCIVSDAVSGMICENPALISPSGNCYTNRRMAACLRDAEIILRYVSYSLLSGDSSVLEDRCLSGLKETYSSLGVPTAGNLRAVGIMKATCVAFINNTSQQKKLSTPAGDCSALASEVAGYFDKVSAALA</sequence>
<proteinExistence type="evidence at protein level"/>
<feature type="binding site" evidence="8">
    <location>
        <position position="84"/>
    </location>
    <ligand>
        <name>(2R,3E)-phycocyanobilin</name>
        <dbReference type="ChEBI" id="CHEBI:85275"/>
        <label>3</label>
    </ligand>
</feature>
<feature type="binding site" evidence="5">
    <location>
        <begin position="82"/>
        <end position="88"/>
    </location>
    <ligand>
        <name>(2R,3E)-phycocyanobilin</name>
        <dbReference type="ChEBI" id="CHEBI:85275"/>
        <label>2</label>
    </ligand>
</feature>
<feature type="binding site" evidence="8">
    <location>
        <position position="78"/>
    </location>
    <ligand>
        <name>(2R,3E)-phycocyanobilin</name>
        <dbReference type="ChEBI" id="CHEBI:85275"/>
        <label>3</label>
    </ligand>
</feature>
<dbReference type="EMBL" id="KF254462">
    <property type="protein sequence ID" value="AGR45605.1"/>
    <property type="molecule type" value="Genomic_DNA"/>
</dbReference>
<reference evidence="8" key="2">
    <citation type="journal article" date="2023" name="Protein Sci.">
        <title>Molecular structures reveal the origin of spectral variation in cryptophyte light harvesting antenna proteins.</title>
        <authorList>
            <person name="Michie K.A."/>
            <person name="Harrop S.J."/>
            <person name="Rathbone H.W."/>
            <person name="Wilk K.E."/>
            <person name="Teng C.Y."/>
            <person name="Hoef-Emden K."/>
            <person name="Hiller R.G."/>
            <person name="Green B.R."/>
            <person name="Curmi P.M.G."/>
        </authorList>
    </citation>
    <scope>X-RAY CRYSTALLOGRAPHY (1.80 ANGSTROMS) OF 5-177 IN COMPLEX WITH (2R,3E)-PHYCOCYANOBILIN</scope>
    <scope>METHYLATION AT ASN-72</scope>
</reference>
<feature type="binding site" evidence="5 8">
    <location>
        <position position="39"/>
    </location>
    <ligand>
        <name>(2R,3E)-phycocyanobilin</name>
        <dbReference type="ChEBI" id="CHEBI:85275"/>
        <label>1</label>
    </ligand>
</feature>
<feature type="binding site" evidence="5">
    <location>
        <position position="158"/>
    </location>
    <ligand>
        <name>(2R,3E)-phycocyanobilin</name>
        <dbReference type="ChEBI" id="CHEBI:85275"/>
        <label>1</label>
    </ligand>
</feature>
<geneLocation type="plastid" evidence="7"/>
<evidence type="ECO:0000256" key="1">
    <source>
        <dbReference type="ARBA" id="ARBA00004170"/>
    </source>
</evidence>
<dbReference type="GO" id="GO:0015979">
    <property type="term" value="P:photosynthesis"/>
    <property type="evidence" value="ECO:0007669"/>
    <property type="project" value="InterPro"/>
</dbReference>
<evidence type="ECO:0007829" key="8">
    <source>
        <dbReference type="PDB" id="7T7U"/>
    </source>
</evidence>
<feature type="binding site" description="covalent" evidence="5">
    <location>
        <position position="82"/>
    </location>
    <ligand>
        <name>(2R,3E)-phycocyanobilin</name>
        <dbReference type="ChEBI" id="CHEBI:85275"/>
        <label>2</label>
    </ligand>
</feature>
<feature type="binding site" evidence="8">
    <location>
        <position position="158"/>
    </location>
    <ligand>
        <name>(2R,3E)-phycocyanobilin</name>
        <dbReference type="ChEBI" id="CHEBI:85275"/>
        <label>1</label>
        <note>covalent</note>
    </ligand>
</feature>
<feature type="binding site" evidence="8">
    <location>
        <position position="85"/>
    </location>
    <ligand>
        <name>(2R,3E)-phycocyanobilin</name>
        <dbReference type="ChEBI" id="CHEBI:85275"/>
        <label>2</label>
    </ligand>
</feature>
<feature type="binding site" evidence="5 8">
    <location>
        <position position="72"/>
    </location>
    <ligand>
        <name>(2R,3E)-phycocyanobilin</name>
        <dbReference type="ChEBI" id="CHEBI:85275"/>
        <label>2</label>
    </ligand>
</feature>
<name>A0A067XP72_9CRYP</name>
<feature type="binding site" evidence="8">
    <location>
        <position position="72"/>
    </location>
    <ligand>
        <name>(2R,3E)-phycocyanobilin</name>
        <dbReference type="ChEBI" id="CHEBI:85275"/>
        <label>3</label>
    </ligand>
</feature>
<dbReference type="InterPro" id="IPR038719">
    <property type="entry name" value="Phycobilisome_asu/bsu_sf"/>
</dbReference>
<reference evidence="7" key="1">
    <citation type="submission" date="2013-06" db="EMBL/GenBank/DDBJ databases">
        <title>Quantum coherence of cryptophyte phycoerythrin.</title>
        <authorList>
            <person name="Teng C.-Y."/>
            <person name="Green B.R."/>
        </authorList>
    </citation>
    <scope>NUCLEOTIDE SEQUENCE</scope>
    <source>
        <strain evidence="7">M1627</strain>
    </source>
</reference>
<feature type="binding site" evidence="5 8">
    <location>
        <position position="77"/>
    </location>
    <ligand>
        <name>(2R,3E)-phycocyanobilin</name>
        <dbReference type="ChEBI" id="CHEBI:85275"/>
        <label>2</label>
    </ligand>
</feature>